<keyword evidence="6 7" id="KW-0472">Membrane</keyword>
<feature type="transmembrane region" description="Helical" evidence="8">
    <location>
        <begin position="311"/>
        <end position="328"/>
    </location>
</feature>
<comment type="similarity">
    <text evidence="2 7">Belongs to the membrane-bound acyltransferase family.</text>
</comment>
<evidence type="ECO:0000256" key="7">
    <source>
        <dbReference type="PIRNR" id="PIRNR016636"/>
    </source>
</evidence>
<protein>
    <submittedName>
        <fullName evidence="9">Alginate O-acetyltransferase complex protein AlgI</fullName>
    </submittedName>
</protein>
<dbReference type="InterPro" id="IPR051085">
    <property type="entry name" value="MB_O-acyltransferase"/>
</dbReference>
<dbReference type="Proteomes" id="UP000182624">
    <property type="component" value="Unassembled WGS sequence"/>
</dbReference>
<feature type="transmembrane region" description="Helical" evidence="8">
    <location>
        <begin position="133"/>
        <end position="152"/>
    </location>
</feature>
<keyword evidence="7" id="KW-0012">Acyltransferase</keyword>
<keyword evidence="10" id="KW-1185">Reference proteome</keyword>
<feature type="transmembrane region" description="Helical" evidence="8">
    <location>
        <begin position="40"/>
        <end position="61"/>
    </location>
</feature>
<feature type="transmembrane region" description="Helical" evidence="8">
    <location>
        <begin position="290"/>
        <end position="305"/>
    </location>
</feature>
<dbReference type="GO" id="GO:0042121">
    <property type="term" value="P:alginic acid biosynthetic process"/>
    <property type="evidence" value="ECO:0007669"/>
    <property type="project" value="InterPro"/>
</dbReference>
<feature type="transmembrane region" description="Helical" evidence="8">
    <location>
        <begin position="340"/>
        <end position="359"/>
    </location>
</feature>
<feature type="transmembrane region" description="Helical" evidence="8">
    <location>
        <begin position="226"/>
        <end position="246"/>
    </location>
</feature>
<dbReference type="GO" id="GO:0005886">
    <property type="term" value="C:plasma membrane"/>
    <property type="evidence" value="ECO:0007669"/>
    <property type="project" value="UniProtKB-SubCell"/>
</dbReference>
<organism evidence="9 10">
    <name type="scientific">Butyrivibrio proteoclasticus</name>
    <dbReference type="NCBI Taxonomy" id="43305"/>
    <lineage>
        <taxon>Bacteria</taxon>
        <taxon>Bacillati</taxon>
        <taxon>Bacillota</taxon>
        <taxon>Clostridia</taxon>
        <taxon>Lachnospirales</taxon>
        <taxon>Lachnospiraceae</taxon>
        <taxon>Butyrivibrio</taxon>
    </lineage>
</organism>
<sequence length="450" mass="51444">MINFSDLGFIFRFLPVFLVAFYLTPVAYRSVTLLVGSLTFYAVGDMKGLAVLCVAVIVNYLFGRALRGEKKKFLLAFILCLDALMLVEFKLLSQFVDNSLMPIGISFYTFKLISYQADLYMGKIDEEPRFIDVAAYFCMFPQVVSGPIMRFSDYQKKTYFHEKEDILSAIEDGLRFFVVGLGMKVLLADHLSMLWNDIGTIGYESISTPLAWIGAVTYSLELYYDFWGYSLMAAGIGVMLGFPFVINFDQPYKSASVSEFYRRWHASLGSWFRDYIYIPLGGSRVSDGRIVLNLFVVWLITGFWHGVTPNFILWGLVLFGIIVFERFVMFSKMPEIARKILGRFNVLVLIPLTWVIFAISDFKGLADYFKRLFPFFGQGISVNGSDYIKNLGIYGGFLAVSIILLLPGLYKFFEVKRKRPVCSVLLFVLFWACIYSLSNAAGNPFMYFRF</sequence>
<dbReference type="PANTHER" id="PTHR13285:SF18">
    <property type="entry name" value="PROTEIN-CYSTEINE N-PALMITOYLTRANSFERASE RASP"/>
    <property type="match status" value="1"/>
</dbReference>
<dbReference type="InterPro" id="IPR024194">
    <property type="entry name" value="Ac/AlaTfrase_AlgI/DltB"/>
</dbReference>
<keyword evidence="3 7" id="KW-1003">Cell membrane</keyword>
<dbReference type="AlphaFoldDB" id="A0A1I5UR08"/>
<dbReference type="PANTHER" id="PTHR13285">
    <property type="entry name" value="ACYLTRANSFERASE"/>
    <property type="match status" value="1"/>
</dbReference>
<evidence type="ECO:0000256" key="6">
    <source>
        <dbReference type="ARBA" id="ARBA00023136"/>
    </source>
</evidence>
<feature type="transmembrane region" description="Helical" evidence="8">
    <location>
        <begin position="391"/>
        <end position="410"/>
    </location>
</feature>
<dbReference type="OrthoDB" id="9805788at2"/>
<evidence type="ECO:0000256" key="4">
    <source>
        <dbReference type="ARBA" id="ARBA00022692"/>
    </source>
</evidence>
<proteinExistence type="inferred from homology"/>
<keyword evidence="7 9" id="KW-0808">Transferase</keyword>
<gene>
    <name evidence="9" type="ORF">SAMN04487928_1143</name>
</gene>
<dbReference type="Pfam" id="PF03062">
    <property type="entry name" value="MBOAT"/>
    <property type="match status" value="1"/>
</dbReference>
<evidence type="ECO:0000256" key="3">
    <source>
        <dbReference type="ARBA" id="ARBA00022475"/>
    </source>
</evidence>
<evidence type="ECO:0000313" key="9">
    <source>
        <dbReference type="EMBL" id="SFP97691.1"/>
    </source>
</evidence>
<dbReference type="InterPro" id="IPR028362">
    <property type="entry name" value="AlgI"/>
</dbReference>
<name>A0A1I5UR08_9FIRM</name>
<comment type="subcellular location">
    <subcellularLocation>
        <location evidence="1">Cell membrane</location>
        <topology evidence="1">Multi-pass membrane protein</topology>
    </subcellularLocation>
</comment>
<feature type="transmembrane region" description="Helical" evidence="8">
    <location>
        <begin position="173"/>
        <end position="195"/>
    </location>
</feature>
<dbReference type="PIRSF" id="PIRSF016636">
    <property type="entry name" value="AlgI_DltB"/>
    <property type="match status" value="1"/>
</dbReference>
<evidence type="ECO:0000256" key="8">
    <source>
        <dbReference type="SAM" id="Phobius"/>
    </source>
</evidence>
<evidence type="ECO:0000313" key="10">
    <source>
        <dbReference type="Proteomes" id="UP000182624"/>
    </source>
</evidence>
<keyword evidence="5 8" id="KW-1133">Transmembrane helix</keyword>
<feature type="transmembrane region" description="Helical" evidence="8">
    <location>
        <begin position="422"/>
        <end position="441"/>
    </location>
</feature>
<evidence type="ECO:0000256" key="5">
    <source>
        <dbReference type="ARBA" id="ARBA00022989"/>
    </source>
</evidence>
<evidence type="ECO:0000256" key="1">
    <source>
        <dbReference type="ARBA" id="ARBA00004651"/>
    </source>
</evidence>
<evidence type="ECO:0000256" key="2">
    <source>
        <dbReference type="ARBA" id="ARBA00010323"/>
    </source>
</evidence>
<dbReference type="EMBL" id="FOXO01000014">
    <property type="protein sequence ID" value="SFP97691.1"/>
    <property type="molecule type" value="Genomic_DNA"/>
</dbReference>
<keyword evidence="4 8" id="KW-0812">Transmembrane</keyword>
<dbReference type="GO" id="GO:0016746">
    <property type="term" value="F:acyltransferase activity"/>
    <property type="evidence" value="ECO:0007669"/>
    <property type="project" value="UniProtKB-KW"/>
</dbReference>
<dbReference type="PIRSF" id="PIRSF500217">
    <property type="entry name" value="AlgI"/>
    <property type="match status" value="1"/>
</dbReference>
<accession>A0A1I5UR08</accession>
<reference evidence="10" key="1">
    <citation type="submission" date="2016-10" db="EMBL/GenBank/DDBJ databases">
        <authorList>
            <person name="Varghese N."/>
            <person name="Submissions S."/>
        </authorList>
    </citation>
    <scope>NUCLEOTIDE SEQUENCE [LARGE SCALE GENOMIC DNA]</scope>
    <source>
        <strain evidence="10">P18</strain>
    </source>
</reference>
<dbReference type="RefSeq" id="WP_083413480.1">
    <property type="nucleotide sequence ID" value="NZ_FOXO01000014.1"/>
</dbReference>
<feature type="transmembrane region" description="Helical" evidence="8">
    <location>
        <begin position="73"/>
        <end position="92"/>
    </location>
</feature>
<feature type="transmembrane region" description="Helical" evidence="8">
    <location>
        <begin position="7"/>
        <end position="28"/>
    </location>
</feature>
<dbReference type="InterPro" id="IPR004299">
    <property type="entry name" value="MBOAT_fam"/>
</dbReference>